<feature type="domain" description="Carboxymuconolactone decarboxylase-like" evidence="1">
    <location>
        <begin position="49"/>
        <end position="104"/>
    </location>
</feature>
<dbReference type="Pfam" id="PF02627">
    <property type="entry name" value="CMD"/>
    <property type="match status" value="1"/>
</dbReference>
<dbReference type="EMBL" id="CADCTZ010001787">
    <property type="protein sequence ID" value="CAA9417330.1"/>
    <property type="molecule type" value="Genomic_DNA"/>
</dbReference>
<dbReference type="InterPro" id="IPR003779">
    <property type="entry name" value="CMD-like"/>
</dbReference>
<organism evidence="2">
    <name type="scientific">uncultured Microcoleus sp</name>
    <dbReference type="NCBI Taxonomy" id="259945"/>
    <lineage>
        <taxon>Bacteria</taxon>
        <taxon>Bacillati</taxon>
        <taxon>Cyanobacteriota</taxon>
        <taxon>Cyanophyceae</taxon>
        <taxon>Oscillatoriophycideae</taxon>
        <taxon>Oscillatoriales</taxon>
        <taxon>Microcoleaceae</taxon>
        <taxon>Microcoleus</taxon>
        <taxon>environmental samples</taxon>
    </lineage>
</organism>
<keyword evidence="2" id="KW-0456">Lyase</keyword>
<sequence length="180" mass="20109">MTHFPLAEYEQLTDPKAKAVYEEILTDLGFGIVPNLFKSMAINPDLLEANWKKFRGTILQGDLPRTLKEMVGVAISQSNNSEYALQVHLHGLSALGMSEEILRTLVSDFANCPLPKRDKAVIRFGLLAATKPLEMTESDYQNLRDLGLDDSEIFEIIATADLFSFVNRYTDSIALEIDAL</sequence>
<dbReference type="InterPro" id="IPR029032">
    <property type="entry name" value="AhpD-like"/>
</dbReference>
<dbReference type="GO" id="GO:0047575">
    <property type="term" value="F:4-carboxymuconolactone decarboxylase activity"/>
    <property type="evidence" value="ECO:0007669"/>
    <property type="project" value="UniProtKB-EC"/>
</dbReference>
<dbReference type="EC" id="4.1.1.44" evidence="2"/>
<proteinExistence type="predicted"/>
<protein>
    <submittedName>
        <fullName evidence="2">Carboxymuconolactone decarboxylase</fullName>
        <ecNumber evidence="2">4.1.1.44</ecNumber>
    </submittedName>
</protein>
<evidence type="ECO:0000313" key="2">
    <source>
        <dbReference type="EMBL" id="CAA9417330.1"/>
    </source>
</evidence>
<gene>
    <name evidence="2" type="ORF">AVDCRST_MAG84-6931</name>
</gene>
<dbReference type="InterPro" id="IPR010195">
    <property type="entry name" value="Uncharacterised_peroxidase-rel"/>
</dbReference>
<dbReference type="GO" id="GO:0051920">
    <property type="term" value="F:peroxiredoxin activity"/>
    <property type="evidence" value="ECO:0007669"/>
    <property type="project" value="InterPro"/>
</dbReference>
<dbReference type="PANTHER" id="PTHR35446">
    <property type="entry name" value="SI:CH211-175M2.5"/>
    <property type="match status" value="1"/>
</dbReference>
<dbReference type="Gene3D" id="1.20.1290.10">
    <property type="entry name" value="AhpD-like"/>
    <property type="match status" value="1"/>
</dbReference>
<dbReference type="AlphaFoldDB" id="A0A6J4PN01"/>
<name>A0A6J4PN01_9CYAN</name>
<dbReference type="SUPFAM" id="SSF69118">
    <property type="entry name" value="AhpD-like"/>
    <property type="match status" value="1"/>
</dbReference>
<dbReference type="PANTHER" id="PTHR35446:SF2">
    <property type="entry name" value="CARBOXYMUCONOLACTONE DECARBOXYLASE-LIKE DOMAIN-CONTAINING PROTEIN"/>
    <property type="match status" value="1"/>
</dbReference>
<reference evidence="2" key="1">
    <citation type="submission" date="2020-02" db="EMBL/GenBank/DDBJ databases">
        <authorList>
            <person name="Meier V. D."/>
        </authorList>
    </citation>
    <scope>NUCLEOTIDE SEQUENCE</scope>
    <source>
        <strain evidence="2">AVDCRST_MAG84</strain>
    </source>
</reference>
<accession>A0A6J4PN01</accession>
<evidence type="ECO:0000259" key="1">
    <source>
        <dbReference type="Pfam" id="PF02627"/>
    </source>
</evidence>
<dbReference type="NCBIfam" id="TIGR01926">
    <property type="entry name" value="peroxid_rel"/>
    <property type="match status" value="1"/>
</dbReference>